<protein>
    <submittedName>
        <fullName evidence="2">DUF3089 domain-containing protein</fullName>
    </submittedName>
</protein>
<dbReference type="InterPro" id="IPR021440">
    <property type="entry name" value="DUF3089"/>
</dbReference>
<evidence type="ECO:0000313" key="2">
    <source>
        <dbReference type="EMBL" id="TGN02112.1"/>
    </source>
</evidence>
<comment type="caution">
    <text evidence="2">The sequence shown here is derived from an EMBL/GenBank/DDBJ whole genome shotgun (WGS) entry which is preliminary data.</text>
</comment>
<sequence>MKFLLNFLFVSIFAIISFQCIVLIKPRKNFEESKNLTPPDYSKSEFWAALPDKKDNADLVPENSSLKENQSLAEADTFYIHPTTLLLRPKYWNGDLKDESLNERTDKHPIKTQASAFNECCKVYAPRYRQAAFFVFTKDVPEGEAALDLAFQDVKNAFLYYMKHWNKGRPFIIASHSQGTRHSVRLLKEVISSNPEYKKNLVVSYSIGFPFKKEETGLPVCSSPRDTGCVVGWNSYIWGNSPGRLLDRYGKDTVCVNPLSWKQDEEVSPKSENLGSVNRSFDQLLPGVADAKCNSGVLWIHEPEISRTPNLGKDGNLHTGDFHFFYANIRKNAKERLEAFKAQSVKRGRE</sequence>
<keyword evidence="1" id="KW-0812">Transmembrane</keyword>
<accession>A0A4Z1AWM2</accession>
<keyword evidence="3" id="KW-1185">Reference proteome</keyword>
<evidence type="ECO:0000313" key="3">
    <source>
        <dbReference type="Proteomes" id="UP000297241"/>
    </source>
</evidence>
<dbReference type="EMBL" id="RQHS01000010">
    <property type="protein sequence ID" value="TGN02112.1"/>
    <property type="molecule type" value="Genomic_DNA"/>
</dbReference>
<dbReference type="OrthoDB" id="9794645at2"/>
<dbReference type="Pfam" id="PF11288">
    <property type="entry name" value="DUF3089"/>
    <property type="match status" value="1"/>
</dbReference>
<feature type="transmembrane region" description="Helical" evidence="1">
    <location>
        <begin position="6"/>
        <end position="24"/>
    </location>
</feature>
<organism evidence="2 3">
    <name type="scientific">Leptospira dzoumogneensis</name>
    <dbReference type="NCBI Taxonomy" id="2484904"/>
    <lineage>
        <taxon>Bacteria</taxon>
        <taxon>Pseudomonadati</taxon>
        <taxon>Spirochaetota</taxon>
        <taxon>Spirochaetia</taxon>
        <taxon>Leptospirales</taxon>
        <taxon>Leptospiraceae</taxon>
        <taxon>Leptospira</taxon>
    </lineage>
</organism>
<proteinExistence type="predicted"/>
<dbReference type="RefSeq" id="WP_135756308.1">
    <property type="nucleotide sequence ID" value="NZ_RQHS01000010.1"/>
</dbReference>
<dbReference type="AlphaFoldDB" id="A0A4Z1AWM2"/>
<keyword evidence="1" id="KW-1133">Transmembrane helix</keyword>
<evidence type="ECO:0000256" key="1">
    <source>
        <dbReference type="SAM" id="Phobius"/>
    </source>
</evidence>
<dbReference type="Proteomes" id="UP000297241">
    <property type="component" value="Unassembled WGS sequence"/>
</dbReference>
<keyword evidence="1" id="KW-0472">Membrane</keyword>
<reference evidence="2" key="1">
    <citation type="journal article" date="2019" name="PLoS Negl. Trop. Dis.">
        <title>Revisiting the worldwide diversity of Leptospira species in the environment.</title>
        <authorList>
            <person name="Vincent A.T."/>
            <person name="Schiettekatte O."/>
            <person name="Bourhy P."/>
            <person name="Veyrier F.J."/>
            <person name="Picardeau M."/>
        </authorList>
    </citation>
    <scope>NUCLEOTIDE SEQUENCE [LARGE SCALE GENOMIC DNA]</scope>
    <source>
        <strain evidence="2">201601113</strain>
    </source>
</reference>
<name>A0A4Z1AWM2_9LEPT</name>
<gene>
    <name evidence="2" type="ORF">EHR06_06815</name>
</gene>